<organism evidence="1 2">
    <name type="scientific">Onchocerca volvulus</name>
    <dbReference type="NCBI Taxonomy" id="6282"/>
    <lineage>
        <taxon>Eukaryota</taxon>
        <taxon>Metazoa</taxon>
        <taxon>Ecdysozoa</taxon>
        <taxon>Nematoda</taxon>
        <taxon>Chromadorea</taxon>
        <taxon>Rhabditida</taxon>
        <taxon>Spirurina</taxon>
        <taxon>Spiruromorpha</taxon>
        <taxon>Filarioidea</taxon>
        <taxon>Onchocercidae</taxon>
        <taxon>Onchocerca</taxon>
    </lineage>
</organism>
<evidence type="ECO:0000313" key="2">
    <source>
        <dbReference type="Proteomes" id="UP000024404"/>
    </source>
</evidence>
<dbReference type="Proteomes" id="UP000024404">
    <property type="component" value="Unassembled WGS sequence"/>
</dbReference>
<accession>A0A8R1TU47</accession>
<reference evidence="1" key="2">
    <citation type="submission" date="2022-06" db="UniProtKB">
        <authorList>
            <consortium name="EnsemblMetazoa"/>
        </authorList>
    </citation>
    <scope>IDENTIFICATION</scope>
</reference>
<name>A0A8R1TU47_ONCVO</name>
<proteinExistence type="predicted"/>
<dbReference type="EMBL" id="CMVM020000151">
    <property type="status" value="NOT_ANNOTATED_CDS"/>
    <property type="molecule type" value="Genomic_DNA"/>
</dbReference>
<reference evidence="2" key="1">
    <citation type="submission" date="2013-10" db="EMBL/GenBank/DDBJ databases">
        <title>Genome sequencing of Onchocerca volvulus.</title>
        <authorList>
            <person name="Cotton J."/>
            <person name="Tsai J."/>
            <person name="Stanley E."/>
            <person name="Tracey A."/>
            <person name="Holroyd N."/>
            <person name="Lustigman S."/>
            <person name="Berriman M."/>
        </authorList>
    </citation>
    <scope>NUCLEOTIDE SEQUENCE</scope>
</reference>
<protein>
    <submittedName>
        <fullName evidence="1">Uncharacterized protein</fullName>
    </submittedName>
</protein>
<sequence length="59" mass="6616">MHLPKVAKNFEAAYLLQAMVVLFAQTPKNILELTKKENGVHPDEVITCFSTLYGRILIG</sequence>
<dbReference type="AlphaFoldDB" id="A0A8R1TU47"/>
<dbReference type="EnsemblMetazoa" id="OVOC5255.1">
    <property type="protein sequence ID" value="OVOC5255.1"/>
    <property type="gene ID" value="WBGene00242064"/>
</dbReference>
<evidence type="ECO:0000313" key="1">
    <source>
        <dbReference type="EnsemblMetazoa" id="OVOC5255.1"/>
    </source>
</evidence>
<keyword evidence="2" id="KW-1185">Reference proteome</keyword>